<evidence type="ECO:0000259" key="1">
    <source>
        <dbReference type="PROSITE" id="PS50076"/>
    </source>
</evidence>
<dbReference type="GO" id="GO:0005634">
    <property type="term" value="C:nucleus"/>
    <property type="evidence" value="ECO:0007669"/>
    <property type="project" value="TreeGrafter"/>
</dbReference>
<dbReference type="SMART" id="SM00271">
    <property type="entry name" value="DnaJ"/>
    <property type="match status" value="1"/>
</dbReference>
<evidence type="ECO:0000313" key="3">
    <source>
        <dbReference type="Proteomes" id="UP001415857"/>
    </source>
</evidence>
<gene>
    <name evidence="2" type="ORF">L1049_003901</name>
</gene>
<name>A0AAP0RNG5_LIQFO</name>
<protein>
    <recommendedName>
        <fullName evidence="1">J domain-containing protein</fullName>
    </recommendedName>
</protein>
<dbReference type="GO" id="GO:0005737">
    <property type="term" value="C:cytoplasm"/>
    <property type="evidence" value="ECO:0007669"/>
    <property type="project" value="TreeGrafter"/>
</dbReference>
<reference evidence="2 3" key="1">
    <citation type="journal article" date="2024" name="Plant J.">
        <title>Genome sequences and population genomics reveal climatic adaptation and genomic divergence between two closely related sweetgum species.</title>
        <authorList>
            <person name="Xu W.Q."/>
            <person name="Ren C.Q."/>
            <person name="Zhang X.Y."/>
            <person name="Comes H.P."/>
            <person name="Liu X.H."/>
            <person name="Li Y.G."/>
            <person name="Kettle C.J."/>
            <person name="Jalonen R."/>
            <person name="Gaisberger H."/>
            <person name="Ma Y.Z."/>
            <person name="Qiu Y.X."/>
        </authorList>
    </citation>
    <scope>NUCLEOTIDE SEQUENCE [LARGE SCALE GENOMIC DNA]</scope>
    <source>
        <strain evidence="2">Hangzhou</strain>
    </source>
</reference>
<dbReference type="Gene3D" id="1.10.287.110">
    <property type="entry name" value="DnaJ domain"/>
    <property type="match status" value="1"/>
</dbReference>
<dbReference type="SUPFAM" id="SSF46565">
    <property type="entry name" value="Chaperone J-domain"/>
    <property type="match status" value="1"/>
</dbReference>
<keyword evidence="3" id="KW-1185">Reference proteome</keyword>
<accession>A0AAP0RNG5</accession>
<dbReference type="PROSITE" id="PS50076">
    <property type="entry name" value="DNAJ_2"/>
    <property type="match status" value="1"/>
</dbReference>
<organism evidence="2 3">
    <name type="scientific">Liquidambar formosana</name>
    <name type="common">Formosan gum</name>
    <dbReference type="NCBI Taxonomy" id="63359"/>
    <lineage>
        <taxon>Eukaryota</taxon>
        <taxon>Viridiplantae</taxon>
        <taxon>Streptophyta</taxon>
        <taxon>Embryophyta</taxon>
        <taxon>Tracheophyta</taxon>
        <taxon>Spermatophyta</taxon>
        <taxon>Magnoliopsida</taxon>
        <taxon>eudicotyledons</taxon>
        <taxon>Gunneridae</taxon>
        <taxon>Pentapetalae</taxon>
        <taxon>Saxifragales</taxon>
        <taxon>Altingiaceae</taxon>
        <taxon>Liquidambar</taxon>
    </lineage>
</organism>
<dbReference type="AlphaFoldDB" id="A0AAP0RNG5"/>
<comment type="caution">
    <text evidence="2">The sequence shown here is derived from an EMBL/GenBank/DDBJ whole genome shotgun (WGS) entry which is preliminary data.</text>
</comment>
<dbReference type="Proteomes" id="UP001415857">
    <property type="component" value="Unassembled WGS sequence"/>
</dbReference>
<dbReference type="InterPro" id="IPR001623">
    <property type="entry name" value="DnaJ_domain"/>
</dbReference>
<dbReference type="GO" id="GO:0051082">
    <property type="term" value="F:unfolded protein binding"/>
    <property type="evidence" value="ECO:0007669"/>
    <property type="project" value="TreeGrafter"/>
</dbReference>
<feature type="domain" description="J" evidence="1">
    <location>
        <begin position="5"/>
        <end position="74"/>
    </location>
</feature>
<proteinExistence type="predicted"/>
<dbReference type="CDD" id="cd06257">
    <property type="entry name" value="DnaJ"/>
    <property type="match status" value="1"/>
</dbReference>
<dbReference type="EMBL" id="JBBPBK010000007">
    <property type="protein sequence ID" value="KAK9281010.1"/>
    <property type="molecule type" value="Genomic_DNA"/>
</dbReference>
<sequence length="156" mass="17741">MKGDEARLLLGFPPDSRPTPSQVKAAYKKKVWESHPDCFPVHEKTHAESKFKLISEAYACLHSGRNRGHLALYGACRRRFSPERRSFIMTWNNSMEMKMMRMRQTMLMQRWGKRDAEVVTLAGVVEPLEVNHAAADATTGDDDDDINFLDDGLANS</sequence>
<dbReference type="GO" id="GO:0051087">
    <property type="term" value="F:protein-folding chaperone binding"/>
    <property type="evidence" value="ECO:0007669"/>
    <property type="project" value="TreeGrafter"/>
</dbReference>
<evidence type="ECO:0000313" key="2">
    <source>
        <dbReference type="EMBL" id="KAK9281010.1"/>
    </source>
</evidence>
<dbReference type="Pfam" id="PF00226">
    <property type="entry name" value="DnaJ"/>
    <property type="match status" value="1"/>
</dbReference>
<dbReference type="InterPro" id="IPR036869">
    <property type="entry name" value="J_dom_sf"/>
</dbReference>
<dbReference type="PANTHER" id="PTHR43948:SF14">
    <property type="entry name" value="PROTEIN DNAJ, PUTATIVE-RELATED"/>
    <property type="match status" value="1"/>
</dbReference>
<dbReference type="PANTHER" id="PTHR43948">
    <property type="entry name" value="DNAJ HOMOLOG SUBFAMILY B"/>
    <property type="match status" value="1"/>
</dbReference>
<dbReference type="GO" id="GO:0044183">
    <property type="term" value="F:protein folding chaperone"/>
    <property type="evidence" value="ECO:0007669"/>
    <property type="project" value="TreeGrafter"/>
</dbReference>